<evidence type="ECO:0000313" key="2">
    <source>
        <dbReference type="Proteomes" id="UP000607559"/>
    </source>
</evidence>
<protein>
    <submittedName>
        <fullName evidence="1">Uncharacterized protein</fullName>
    </submittedName>
</protein>
<dbReference type="RefSeq" id="WP_188930091.1">
    <property type="nucleotide sequence ID" value="NZ_BMJC01000001.1"/>
</dbReference>
<reference evidence="1" key="1">
    <citation type="journal article" date="2014" name="Int. J. Syst. Evol. Microbiol.">
        <title>Complete genome sequence of Corynebacterium casei LMG S-19264T (=DSM 44701T), isolated from a smear-ripened cheese.</title>
        <authorList>
            <consortium name="US DOE Joint Genome Institute (JGI-PGF)"/>
            <person name="Walter F."/>
            <person name="Albersmeier A."/>
            <person name="Kalinowski J."/>
            <person name="Ruckert C."/>
        </authorList>
    </citation>
    <scope>NUCLEOTIDE SEQUENCE</scope>
    <source>
        <strain evidence="1">CGMCC 1.15448</strain>
    </source>
</reference>
<proteinExistence type="predicted"/>
<comment type="caution">
    <text evidence="1">The sequence shown here is derived from an EMBL/GenBank/DDBJ whole genome shotgun (WGS) entry which is preliminary data.</text>
</comment>
<keyword evidence="2" id="KW-1185">Reference proteome</keyword>
<sequence length="136" mass="15483">MEINNYRATLQADSGKHTLIVTASSEEDAIFMIQKAEGCPRWAILHIQKLMPDTKLVEYAYPTSTTAKKAGFGKTGCWFVALYKEDTFSRRSILDYFLEKEAATAYADSLPNPYHWMHHYLLEKAQARAKESGNNN</sequence>
<gene>
    <name evidence="1" type="ORF">GCM10011511_15040</name>
</gene>
<dbReference type="Proteomes" id="UP000607559">
    <property type="component" value="Unassembled WGS sequence"/>
</dbReference>
<name>A0A8J2UB75_9BACT</name>
<reference evidence="1" key="2">
    <citation type="submission" date="2020-09" db="EMBL/GenBank/DDBJ databases">
        <authorList>
            <person name="Sun Q."/>
            <person name="Zhou Y."/>
        </authorList>
    </citation>
    <scope>NUCLEOTIDE SEQUENCE</scope>
    <source>
        <strain evidence="1">CGMCC 1.15448</strain>
    </source>
</reference>
<dbReference type="EMBL" id="BMJC01000001">
    <property type="protein sequence ID" value="GGA92642.1"/>
    <property type="molecule type" value="Genomic_DNA"/>
</dbReference>
<accession>A0A8J2UB75</accession>
<evidence type="ECO:0000313" key="1">
    <source>
        <dbReference type="EMBL" id="GGA92642.1"/>
    </source>
</evidence>
<dbReference type="AlphaFoldDB" id="A0A8J2UB75"/>
<organism evidence="1 2">
    <name type="scientific">Puia dinghuensis</name>
    <dbReference type="NCBI Taxonomy" id="1792502"/>
    <lineage>
        <taxon>Bacteria</taxon>
        <taxon>Pseudomonadati</taxon>
        <taxon>Bacteroidota</taxon>
        <taxon>Chitinophagia</taxon>
        <taxon>Chitinophagales</taxon>
        <taxon>Chitinophagaceae</taxon>
        <taxon>Puia</taxon>
    </lineage>
</organism>